<feature type="transmembrane region" description="Helical" evidence="1">
    <location>
        <begin position="277"/>
        <end position="296"/>
    </location>
</feature>
<proteinExistence type="predicted"/>
<accession>A0ABY7UFA9</accession>
<name>A0ABY7UFA9_9CORY</name>
<dbReference type="Proteomes" id="UP001220577">
    <property type="component" value="Chromosome"/>
</dbReference>
<feature type="transmembrane region" description="Helical" evidence="1">
    <location>
        <begin position="81"/>
        <end position="102"/>
    </location>
</feature>
<sequence length="529" mass="60214">MPELEHLSVVREVEKEFRWTRERIERVYRFVDRNLGLSVAANGAKASVAEFRVPQFLWSIAMTLPAIVLATRFWGNGYLTVGFTTVATLTLICAFIWSLRAIPERFQTFGWKGNLARLSPIAILLAFICSLPIEHRGKWTDPAAATGNMIIGIVVGLCLLCSFVWQLQFMEDYHPYSLELKRTTRRKLQLLDEAMVWQSSYSGLEAESKARDRADFVFTVLAAFILNAFTLLGSLQNPILFLCFYLLGVGWLLHLWSRRLGDWRKEASVLSANWGELLYPLMIFFVGFVLFLWNSALATAEYQNWVSAMVERLEQQRMLGPYPVIGSAEPNELEWADIRPSSIDNKVFSGQLVCLLTTIAIPYLTKRVYSRTIRSHMSSTGYELRNRHGAFLRVNQRSGEISAVGCEPPLFGRSVHSRILDGDAMPVYWRARWYCRGWGERREYRYGYSVFVVGREFFIDGLEGNCLRRSFVILREWLAGKAPAKSGAVCPYYVRRLSGTDDFFEPEGGGINLGSSKATPFVPDDLLTG</sequence>
<feature type="transmembrane region" description="Helical" evidence="1">
    <location>
        <begin position="145"/>
        <end position="165"/>
    </location>
</feature>
<keyword evidence="1" id="KW-1133">Transmembrane helix</keyword>
<feature type="transmembrane region" description="Helical" evidence="1">
    <location>
        <begin position="114"/>
        <end position="133"/>
    </location>
</feature>
<evidence type="ECO:0000313" key="3">
    <source>
        <dbReference type="Proteomes" id="UP001220577"/>
    </source>
</evidence>
<keyword evidence="1" id="KW-0812">Transmembrane</keyword>
<dbReference type="RefSeq" id="WP_148363839.1">
    <property type="nucleotide sequence ID" value="NZ_CP063190.1"/>
</dbReference>
<evidence type="ECO:0000313" key="2">
    <source>
        <dbReference type="EMBL" id="WCZ34983.1"/>
    </source>
</evidence>
<feature type="transmembrane region" description="Helical" evidence="1">
    <location>
        <begin position="216"/>
        <end position="233"/>
    </location>
</feature>
<evidence type="ECO:0000256" key="1">
    <source>
        <dbReference type="SAM" id="Phobius"/>
    </source>
</evidence>
<keyword evidence="1" id="KW-0472">Membrane</keyword>
<feature type="transmembrane region" description="Helical" evidence="1">
    <location>
        <begin position="56"/>
        <end position="75"/>
    </location>
</feature>
<feature type="transmembrane region" description="Helical" evidence="1">
    <location>
        <begin position="347"/>
        <end position="365"/>
    </location>
</feature>
<gene>
    <name evidence="2" type="ORF">CIHUM_07855</name>
</gene>
<reference evidence="2 3" key="1">
    <citation type="submission" date="2020-10" db="EMBL/GenBank/DDBJ databases">
        <title>Complete genome sequence of Corynebacterium ihumii DSM 45751.</title>
        <authorList>
            <person name="Ruckert C."/>
            <person name="Albersmeier A."/>
            <person name="Busche T."/>
            <person name="Jaenicke S."/>
            <person name="Winkler A."/>
            <person name="Friethjonsson O.H."/>
            <person name="Hreggviethsson G.O."/>
            <person name="Lambert C."/>
            <person name="Badcock D."/>
            <person name="Bernaerts K."/>
            <person name="Anne J."/>
            <person name="Economou A."/>
            <person name="Kalinowski J."/>
        </authorList>
    </citation>
    <scope>NUCLEOTIDE SEQUENCE [LARGE SCALE GENOMIC DNA]</scope>
    <source>
        <strain evidence="2 3">DSM 45751</strain>
    </source>
</reference>
<protein>
    <submittedName>
        <fullName evidence="2">Uncharacterized protein</fullName>
    </submittedName>
</protein>
<organism evidence="2 3">
    <name type="scientific">Corynebacterium ihumii</name>
    <dbReference type="NCBI Taxonomy" id="1232427"/>
    <lineage>
        <taxon>Bacteria</taxon>
        <taxon>Bacillati</taxon>
        <taxon>Actinomycetota</taxon>
        <taxon>Actinomycetes</taxon>
        <taxon>Mycobacteriales</taxon>
        <taxon>Corynebacteriaceae</taxon>
        <taxon>Corynebacterium</taxon>
    </lineage>
</organism>
<dbReference type="EMBL" id="CP063190">
    <property type="protein sequence ID" value="WCZ34983.1"/>
    <property type="molecule type" value="Genomic_DNA"/>
</dbReference>
<feature type="transmembrane region" description="Helical" evidence="1">
    <location>
        <begin position="239"/>
        <end position="256"/>
    </location>
</feature>
<keyword evidence="3" id="KW-1185">Reference proteome</keyword>